<comment type="cofactor">
    <cofactor evidence="17">
        <name>Mg(2+)</name>
        <dbReference type="ChEBI" id="CHEBI:18420"/>
    </cofactor>
</comment>
<dbReference type="OrthoDB" id="9806925at2"/>
<dbReference type="PIRSF" id="PIRSF017184">
    <property type="entry name" value="Nnr"/>
    <property type="match status" value="1"/>
</dbReference>
<feature type="binding site" evidence="17">
    <location>
        <position position="315"/>
    </location>
    <ligand>
        <name>(6S)-NADPHX</name>
        <dbReference type="ChEBI" id="CHEBI:64076"/>
    </ligand>
</feature>
<evidence type="ECO:0000313" key="23">
    <source>
        <dbReference type="Proteomes" id="UP000186026"/>
    </source>
</evidence>
<evidence type="ECO:0000256" key="5">
    <source>
        <dbReference type="ARBA" id="ARBA00022723"/>
    </source>
</evidence>
<feature type="binding site" evidence="18">
    <location>
        <position position="160"/>
    </location>
    <ligand>
        <name>K(+)</name>
        <dbReference type="ChEBI" id="CHEBI:29103"/>
    </ligand>
</feature>
<evidence type="ECO:0000256" key="15">
    <source>
        <dbReference type="ARBA" id="ARBA00048238"/>
    </source>
</evidence>
<comment type="catalytic activity">
    <reaction evidence="15 17 19">
        <text>(6S)-NADHX + ADP = AMP + phosphate + NADH + H(+)</text>
        <dbReference type="Rhea" id="RHEA:32223"/>
        <dbReference type="ChEBI" id="CHEBI:15378"/>
        <dbReference type="ChEBI" id="CHEBI:43474"/>
        <dbReference type="ChEBI" id="CHEBI:57945"/>
        <dbReference type="ChEBI" id="CHEBI:64074"/>
        <dbReference type="ChEBI" id="CHEBI:456215"/>
        <dbReference type="ChEBI" id="CHEBI:456216"/>
        <dbReference type="EC" id="4.2.1.136"/>
    </reaction>
</comment>
<dbReference type="InterPro" id="IPR036652">
    <property type="entry name" value="YjeF_N_dom_sf"/>
</dbReference>
<dbReference type="AlphaFoldDB" id="A0A1N7Q205"/>
<feature type="domain" description="YjeF C-terminal" evidence="20">
    <location>
        <begin position="223"/>
        <end position="488"/>
    </location>
</feature>
<evidence type="ECO:0000259" key="21">
    <source>
        <dbReference type="PROSITE" id="PS51385"/>
    </source>
</evidence>
<dbReference type="NCBIfam" id="TIGR00196">
    <property type="entry name" value="yjeF_cterm"/>
    <property type="match status" value="1"/>
</dbReference>
<keyword evidence="13" id="KW-0511">Multifunctional enzyme</keyword>
<dbReference type="InterPro" id="IPR004443">
    <property type="entry name" value="YjeF_N_dom"/>
</dbReference>
<dbReference type="CDD" id="cd01171">
    <property type="entry name" value="YXKO-related"/>
    <property type="match status" value="1"/>
</dbReference>
<comment type="catalytic activity">
    <reaction evidence="16 17 19">
        <text>(6S)-NADPHX + ADP = AMP + phosphate + NADPH + H(+)</text>
        <dbReference type="Rhea" id="RHEA:32235"/>
        <dbReference type="ChEBI" id="CHEBI:15378"/>
        <dbReference type="ChEBI" id="CHEBI:43474"/>
        <dbReference type="ChEBI" id="CHEBI:57783"/>
        <dbReference type="ChEBI" id="CHEBI:64076"/>
        <dbReference type="ChEBI" id="CHEBI:456215"/>
        <dbReference type="ChEBI" id="CHEBI:456216"/>
        <dbReference type="EC" id="4.2.1.136"/>
    </reaction>
</comment>
<accession>A0A1N7Q205</accession>
<evidence type="ECO:0000256" key="17">
    <source>
        <dbReference type="HAMAP-Rule" id="MF_01965"/>
    </source>
</evidence>
<dbReference type="HAMAP" id="MF_01965">
    <property type="entry name" value="NADHX_dehydratase"/>
    <property type="match status" value="1"/>
</dbReference>
<feature type="binding site" evidence="18">
    <location>
        <begin position="128"/>
        <end position="134"/>
    </location>
    <ligand>
        <name>(6S)-NADPHX</name>
        <dbReference type="ChEBI" id="CHEBI:64076"/>
    </ligand>
</feature>
<dbReference type="GO" id="GO:0052856">
    <property type="term" value="F:NAD(P)HX epimerase activity"/>
    <property type="evidence" value="ECO:0007669"/>
    <property type="project" value="UniProtKB-UniRule"/>
</dbReference>
<dbReference type="InterPro" id="IPR029056">
    <property type="entry name" value="Ribokinase-like"/>
</dbReference>
<feature type="binding site" evidence="17">
    <location>
        <begin position="400"/>
        <end position="404"/>
    </location>
    <ligand>
        <name>AMP</name>
        <dbReference type="ChEBI" id="CHEBI:456215"/>
    </ligand>
</feature>
<dbReference type="EMBL" id="FTOP01000025">
    <property type="protein sequence ID" value="SIT16865.1"/>
    <property type="molecule type" value="Genomic_DNA"/>
</dbReference>
<keyword evidence="10 17" id="KW-0520">NAD</keyword>
<evidence type="ECO:0000259" key="20">
    <source>
        <dbReference type="PROSITE" id="PS51383"/>
    </source>
</evidence>
<dbReference type="InterPro" id="IPR030677">
    <property type="entry name" value="Nnr"/>
</dbReference>
<dbReference type="SUPFAM" id="SSF53613">
    <property type="entry name" value="Ribokinase-like"/>
    <property type="match status" value="1"/>
</dbReference>
<comment type="similarity">
    <text evidence="17">Belongs to the NnrD/CARKD family.</text>
</comment>
<feature type="binding site" evidence="17">
    <location>
        <position position="429"/>
    </location>
    <ligand>
        <name>AMP</name>
        <dbReference type="ChEBI" id="CHEBI:456215"/>
    </ligand>
</feature>
<evidence type="ECO:0000256" key="7">
    <source>
        <dbReference type="ARBA" id="ARBA00022840"/>
    </source>
</evidence>
<dbReference type="RefSeq" id="WP_076503069.1">
    <property type="nucleotide sequence ID" value="NZ_FTOP01000025.1"/>
</dbReference>
<comment type="function">
    <text evidence="18">Catalyzes the epimerization of the S- and R-forms of NAD(P)HX, a damaged form of NAD(P)H that is a result of enzymatic or heat-dependent hydration. This is a prerequisite for the S-specific NAD(P)H-hydrate dehydratase to allow the repair of both epimers of NAD(P)HX.</text>
</comment>
<feature type="domain" description="YjeF N-terminal" evidence="21">
    <location>
        <begin position="10"/>
        <end position="213"/>
    </location>
</feature>
<dbReference type="GO" id="GO:0046496">
    <property type="term" value="P:nicotinamide nucleotide metabolic process"/>
    <property type="evidence" value="ECO:0007669"/>
    <property type="project" value="UniProtKB-UniRule"/>
</dbReference>
<dbReference type="PROSITE" id="PS01050">
    <property type="entry name" value="YJEF_C_2"/>
    <property type="match status" value="1"/>
</dbReference>
<evidence type="ECO:0000256" key="10">
    <source>
        <dbReference type="ARBA" id="ARBA00023027"/>
    </source>
</evidence>
<protein>
    <recommendedName>
        <fullName evidence="19">Bifunctional NAD(P)H-hydrate repair enzyme</fullName>
    </recommendedName>
    <alternativeName>
        <fullName evidence="19">Nicotinamide nucleotide repair protein</fullName>
    </alternativeName>
    <domain>
        <recommendedName>
            <fullName evidence="19">ADP-dependent (S)-NAD(P)H-hydrate dehydratase</fullName>
            <ecNumber evidence="19">4.2.1.136</ecNumber>
        </recommendedName>
        <alternativeName>
            <fullName evidence="19">ADP-dependent NAD(P)HX dehydratase</fullName>
        </alternativeName>
    </domain>
    <domain>
        <recommendedName>
            <fullName evidence="19">NAD(P)H-hydrate epimerase</fullName>
            <ecNumber evidence="19">5.1.99.6</ecNumber>
        </recommendedName>
    </domain>
</protein>
<dbReference type="Pfam" id="PF01256">
    <property type="entry name" value="Carb_kinase"/>
    <property type="match status" value="1"/>
</dbReference>
<dbReference type="PROSITE" id="PS51385">
    <property type="entry name" value="YJEF_N"/>
    <property type="match status" value="1"/>
</dbReference>
<evidence type="ECO:0000256" key="8">
    <source>
        <dbReference type="ARBA" id="ARBA00022857"/>
    </source>
</evidence>
<evidence type="ECO:0000256" key="14">
    <source>
        <dbReference type="ARBA" id="ARBA00025153"/>
    </source>
</evidence>
<keyword evidence="5 18" id="KW-0479">Metal-binding</keyword>
<name>A0A1N7Q205_9BACT</name>
<feature type="binding site" evidence="18">
    <location>
        <position position="60"/>
    </location>
    <ligand>
        <name>K(+)</name>
        <dbReference type="ChEBI" id="CHEBI:29103"/>
    </ligand>
</feature>
<evidence type="ECO:0000256" key="11">
    <source>
        <dbReference type="ARBA" id="ARBA00023235"/>
    </source>
</evidence>
<gene>
    <name evidence="17" type="primary">nnrD</name>
    <name evidence="18" type="synonym">nnrE</name>
    <name evidence="22" type="ORF">SAMN05421761_12516</name>
</gene>
<dbReference type="GO" id="GO:0005524">
    <property type="term" value="F:ATP binding"/>
    <property type="evidence" value="ECO:0007669"/>
    <property type="project" value="UniProtKB-UniRule"/>
</dbReference>
<keyword evidence="11 18" id="KW-0413">Isomerase</keyword>
<evidence type="ECO:0000256" key="2">
    <source>
        <dbReference type="ARBA" id="ARBA00000909"/>
    </source>
</evidence>
<dbReference type="GO" id="GO:0052855">
    <property type="term" value="F:ADP-dependent NAD(P)H-hydrate dehydratase activity"/>
    <property type="evidence" value="ECO:0007669"/>
    <property type="project" value="UniProtKB-UniRule"/>
</dbReference>
<comment type="similarity">
    <text evidence="4 19">In the C-terminal section; belongs to the NnrD/CARKD family.</text>
</comment>
<evidence type="ECO:0000256" key="13">
    <source>
        <dbReference type="ARBA" id="ARBA00023268"/>
    </source>
</evidence>
<proteinExistence type="inferred from homology"/>
<evidence type="ECO:0000256" key="18">
    <source>
        <dbReference type="HAMAP-Rule" id="MF_01966"/>
    </source>
</evidence>
<comment type="catalytic activity">
    <reaction evidence="2 18 19">
        <text>(6R)-NADPHX = (6S)-NADPHX</text>
        <dbReference type="Rhea" id="RHEA:32227"/>
        <dbReference type="ChEBI" id="CHEBI:64076"/>
        <dbReference type="ChEBI" id="CHEBI:64077"/>
        <dbReference type="EC" id="5.1.99.6"/>
    </reaction>
</comment>
<dbReference type="Gene3D" id="3.40.50.10260">
    <property type="entry name" value="YjeF N-terminal domain"/>
    <property type="match status" value="1"/>
</dbReference>
<dbReference type="STRING" id="529505.SAMN05421761_12516"/>
<dbReference type="Proteomes" id="UP000186026">
    <property type="component" value="Unassembled WGS sequence"/>
</dbReference>
<feature type="binding site" evidence="18">
    <location>
        <begin position="59"/>
        <end position="63"/>
    </location>
    <ligand>
        <name>(6S)-NADPHX</name>
        <dbReference type="ChEBI" id="CHEBI:64076"/>
    </ligand>
</feature>
<feature type="binding site" evidence="17">
    <location>
        <position position="365"/>
    </location>
    <ligand>
        <name>(6S)-NADPHX</name>
        <dbReference type="ChEBI" id="CHEBI:64076"/>
    </ligand>
</feature>
<comment type="similarity">
    <text evidence="3 19">In the N-terminal section; belongs to the NnrE/AIBP family.</text>
</comment>
<keyword evidence="8 17" id="KW-0521">NADP</keyword>
<comment type="similarity">
    <text evidence="18">Belongs to the NnrE/AIBP family.</text>
</comment>
<dbReference type="EC" id="4.2.1.136" evidence="19"/>
<feature type="binding site" evidence="17">
    <location>
        <position position="430"/>
    </location>
    <ligand>
        <name>(6S)-NADPHX</name>
        <dbReference type="ChEBI" id="CHEBI:64076"/>
    </ligand>
</feature>
<dbReference type="HAMAP" id="MF_01966">
    <property type="entry name" value="NADHX_epimerase"/>
    <property type="match status" value="1"/>
</dbReference>
<dbReference type="EC" id="5.1.99.6" evidence="19"/>
<evidence type="ECO:0000256" key="12">
    <source>
        <dbReference type="ARBA" id="ARBA00023239"/>
    </source>
</evidence>
<evidence type="ECO:0000256" key="4">
    <source>
        <dbReference type="ARBA" id="ARBA00009524"/>
    </source>
</evidence>
<keyword evidence="6 17" id="KW-0547">Nucleotide-binding</keyword>
<evidence type="ECO:0000256" key="3">
    <source>
        <dbReference type="ARBA" id="ARBA00006001"/>
    </source>
</evidence>
<dbReference type="Pfam" id="PF03853">
    <property type="entry name" value="YjeF_N"/>
    <property type="match status" value="1"/>
</dbReference>
<organism evidence="22 23">
    <name type="scientific">Belliella pelovolcani</name>
    <dbReference type="NCBI Taxonomy" id="529505"/>
    <lineage>
        <taxon>Bacteria</taxon>
        <taxon>Pseudomonadati</taxon>
        <taxon>Bacteroidota</taxon>
        <taxon>Cytophagia</taxon>
        <taxon>Cytophagales</taxon>
        <taxon>Cyclobacteriaceae</taxon>
        <taxon>Belliella</taxon>
    </lineage>
</organism>
<keyword evidence="7 17" id="KW-0067">ATP-binding</keyword>
<keyword evidence="12 17" id="KW-0456">Lyase</keyword>
<reference evidence="23" key="1">
    <citation type="submission" date="2017-01" db="EMBL/GenBank/DDBJ databases">
        <authorList>
            <person name="Varghese N."/>
            <person name="Submissions S."/>
        </authorList>
    </citation>
    <scope>NUCLEOTIDE SEQUENCE [LARGE SCALE GENOMIC DNA]</scope>
    <source>
        <strain evidence="23">DSM 46698</strain>
    </source>
</reference>
<dbReference type="NCBIfam" id="TIGR00197">
    <property type="entry name" value="yjeF_nterm"/>
    <property type="match status" value="1"/>
</dbReference>
<comment type="catalytic activity">
    <reaction evidence="1 18 19">
        <text>(6R)-NADHX = (6S)-NADHX</text>
        <dbReference type="Rhea" id="RHEA:32215"/>
        <dbReference type="ChEBI" id="CHEBI:64074"/>
        <dbReference type="ChEBI" id="CHEBI:64075"/>
        <dbReference type="EC" id="5.1.99.6"/>
    </reaction>
</comment>
<dbReference type="InterPro" id="IPR017953">
    <property type="entry name" value="Carbohydrate_kinase_pred_CS"/>
</dbReference>
<keyword evidence="9 18" id="KW-0630">Potassium</keyword>
<keyword evidence="23" id="KW-1185">Reference proteome</keyword>
<dbReference type="Gene3D" id="3.40.1190.20">
    <property type="match status" value="1"/>
</dbReference>
<evidence type="ECO:0000256" key="16">
    <source>
        <dbReference type="ARBA" id="ARBA00049209"/>
    </source>
</evidence>
<evidence type="ECO:0000256" key="1">
    <source>
        <dbReference type="ARBA" id="ARBA00000013"/>
    </source>
</evidence>
<dbReference type="GO" id="GO:0046872">
    <property type="term" value="F:metal ion binding"/>
    <property type="evidence" value="ECO:0007669"/>
    <property type="project" value="UniProtKB-UniRule"/>
</dbReference>
<evidence type="ECO:0000256" key="6">
    <source>
        <dbReference type="ARBA" id="ARBA00022741"/>
    </source>
</evidence>
<comment type="function">
    <text evidence="17">Catalyzes the dehydration of the S-form of NAD(P)HX at the expense of ADP, which is converted to AMP. Together with NAD(P)HX epimerase, which catalyzes the epimerization of the S- and R-forms, the enzyme allows the repair of both epimers of NAD(P)HX, a damaged form of NAD(P)H that is a result of enzymatic or heat-dependent hydration.</text>
</comment>
<evidence type="ECO:0000313" key="22">
    <source>
        <dbReference type="EMBL" id="SIT16865.1"/>
    </source>
</evidence>
<comment type="caution">
    <text evidence="18">Lacks conserved residue(s) required for the propagation of feature annotation.</text>
</comment>
<comment type="cofactor">
    <cofactor evidence="18 19">
        <name>K(+)</name>
        <dbReference type="ChEBI" id="CHEBI:29103"/>
    </cofactor>
    <text evidence="18 19">Binds 1 potassium ion per subunit.</text>
</comment>
<evidence type="ECO:0000256" key="19">
    <source>
        <dbReference type="PIRNR" id="PIRNR017184"/>
    </source>
</evidence>
<dbReference type="PANTHER" id="PTHR12592">
    <property type="entry name" value="ATP-DEPENDENT (S)-NAD(P)H-HYDRATE DEHYDRATASE FAMILY MEMBER"/>
    <property type="match status" value="1"/>
</dbReference>
<dbReference type="PROSITE" id="PS51383">
    <property type="entry name" value="YJEF_C_3"/>
    <property type="match status" value="1"/>
</dbReference>
<dbReference type="InterPro" id="IPR000631">
    <property type="entry name" value="CARKD"/>
</dbReference>
<comment type="function">
    <text evidence="14 19">Bifunctional enzyme that catalyzes the epimerization of the S- and R-forms of NAD(P)HX and the dehydration of the S-form of NAD(P)HX at the expense of ADP, which is converted to AMP. This allows the repair of both epimers of NAD(P)HX, a damaged form of NAD(P)H that is a result of enzymatic or heat-dependent hydration.</text>
</comment>
<feature type="binding site" evidence="18">
    <location>
        <position position="124"/>
    </location>
    <ligand>
        <name>K(+)</name>
        <dbReference type="ChEBI" id="CHEBI:29103"/>
    </ligand>
</feature>
<evidence type="ECO:0000256" key="9">
    <source>
        <dbReference type="ARBA" id="ARBA00022958"/>
    </source>
</evidence>
<comment type="subunit">
    <text evidence="17">Homotetramer.</text>
</comment>
<feature type="binding site" evidence="18">
    <location>
        <position position="157"/>
    </location>
    <ligand>
        <name>(6S)-NADPHX</name>
        <dbReference type="ChEBI" id="CHEBI:64076"/>
    </ligand>
</feature>
<dbReference type="PANTHER" id="PTHR12592:SF0">
    <property type="entry name" value="ATP-DEPENDENT (S)-NAD(P)H-HYDRATE DEHYDRATASE"/>
    <property type="match status" value="1"/>
</dbReference>
<dbReference type="GO" id="GO:0110051">
    <property type="term" value="P:metabolite repair"/>
    <property type="evidence" value="ECO:0007669"/>
    <property type="project" value="TreeGrafter"/>
</dbReference>
<sequence>MLPIISGEQVKHLDQQYISAEGISSLDLMERAANAFVAWFTTTINPNIKQVYIFAGPGNNGGDGVAIARLLQERYYNVHLFYLQEVADCSADFKANYSRLPDKVLVTKFNEWNGIIAEHSVIIDGVFGVGINRPIEGVFQRLIQILNKATALKIAIDIPSGLPADQIAFGTVFRADHTVSFQFPKLSLLFPEHASFIGELHIMDIGISEETMDAFQVGRFYLRAKDIPSLHRSFHRFSHKGDYGKVLIIGGAKGKTGAINLSAHAALRTDSGLVHLAPYLEDPYLIQPIISELMLFQDDSKQNLNNFDAIAIGPGWGMGVDIAYYQSILARFQKPIVIDADGLNLLAANPDLIHKIPKNSVLTPHLKEFERLVGKSKDHLERMEKAKNFAIANGLILVLKGAHTLVTLPDGRQIFNSSGNQYMATAGSGDVLTGMIASFLGQGYSPEHAALCGVYHHGLAGELASKSKWRGMIASDIIEAIPRTFLELGIK</sequence>
<feature type="binding site" evidence="17">
    <location>
        <position position="258"/>
    </location>
    <ligand>
        <name>(6S)-NADPHX</name>
        <dbReference type="ChEBI" id="CHEBI:64076"/>
    </ligand>
</feature>
<dbReference type="SUPFAM" id="SSF64153">
    <property type="entry name" value="YjeF N-terminal domain-like"/>
    <property type="match status" value="1"/>
</dbReference>